<dbReference type="EMBL" id="MEVK01000020">
    <property type="protein sequence ID" value="OGC59233.1"/>
    <property type="molecule type" value="Genomic_DNA"/>
</dbReference>
<dbReference type="InterPro" id="IPR016047">
    <property type="entry name" value="M23ase_b-sheet_dom"/>
</dbReference>
<dbReference type="SUPFAM" id="SSF51261">
    <property type="entry name" value="Duplicated hybrid motif"/>
    <property type="match status" value="1"/>
</dbReference>
<dbReference type="PANTHER" id="PTHR21666:SF270">
    <property type="entry name" value="MUREIN HYDROLASE ACTIVATOR ENVC"/>
    <property type="match status" value="1"/>
</dbReference>
<evidence type="ECO:0000256" key="1">
    <source>
        <dbReference type="SAM" id="Phobius"/>
    </source>
</evidence>
<dbReference type="InterPro" id="IPR011055">
    <property type="entry name" value="Dup_hybrid_motif"/>
</dbReference>
<gene>
    <name evidence="3" type="ORF">A3A70_00910</name>
</gene>
<dbReference type="SMART" id="SM00257">
    <property type="entry name" value="LysM"/>
    <property type="match status" value="2"/>
</dbReference>
<dbReference type="InterPro" id="IPR018392">
    <property type="entry name" value="LysM"/>
</dbReference>
<dbReference type="Proteomes" id="UP000178964">
    <property type="component" value="Unassembled WGS sequence"/>
</dbReference>
<accession>A0A1F4VQY6</accession>
<dbReference type="GO" id="GO:0004222">
    <property type="term" value="F:metalloendopeptidase activity"/>
    <property type="evidence" value="ECO:0007669"/>
    <property type="project" value="TreeGrafter"/>
</dbReference>
<reference evidence="3 4" key="1">
    <citation type="journal article" date="2016" name="Nat. Commun.">
        <title>Thousands of microbial genomes shed light on interconnected biogeochemical processes in an aquifer system.</title>
        <authorList>
            <person name="Anantharaman K."/>
            <person name="Brown C.T."/>
            <person name="Hug L.A."/>
            <person name="Sharon I."/>
            <person name="Castelle C.J."/>
            <person name="Probst A.J."/>
            <person name="Thomas B.C."/>
            <person name="Singh A."/>
            <person name="Wilkins M.J."/>
            <person name="Karaoz U."/>
            <person name="Brodie E.L."/>
            <person name="Williams K.H."/>
            <person name="Hubbard S.S."/>
            <person name="Banfield J.F."/>
        </authorList>
    </citation>
    <scope>NUCLEOTIDE SEQUENCE [LARGE SCALE GENOMIC DNA]</scope>
</reference>
<dbReference type="PROSITE" id="PS51782">
    <property type="entry name" value="LYSM"/>
    <property type="match status" value="2"/>
</dbReference>
<dbReference type="InterPro" id="IPR036779">
    <property type="entry name" value="LysM_dom_sf"/>
</dbReference>
<feature type="domain" description="LysM" evidence="2">
    <location>
        <begin position="155"/>
        <end position="199"/>
    </location>
</feature>
<dbReference type="InterPro" id="IPR050570">
    <property type="entry name" value="Cell_wall_metabolism_enzyme"/>
</dbReference>
<dbReference type="STRING" id="1802627.A3A70_00910"/>
<dbReference type="Gene3D" id="2.70.70.10">
    <property type="entry name" value="Glucose Permease (Domain IIA)"/>
    <property type="match status" value="1"/>
</dbReference>
<keyword evidence="1" id="KW-0812">Transmembrane</keyword>
<organism evidence="3 4">
    <name type="scientific">candidate division WWE3 bacterium RIFCSPLOWO2_01_FULL_42_11</name>
    <dbReference type="NCBI Taxonomy" id="1802627"/>
    <lineage>
        <taxon>Bacteria</taxon>
        <taxon>Katanobacteria</taxon>
    </lineage>
</organism>
<keyword evidence="1" id="KW-1133">Transmembrane helix</keyword>
<dbReference type="CDD" id="cd00118">
    <property type="entry name" value="LysM"/>
    <property type="match status" value="1"/>
</dbReference>
<sequence length="403" mass="44522">MEPHKPPKKSISSYWNPTLNHRSGILDPVIESTENIFISFSRFLHYISYLLVKRLIEAGFIFPKLVIIFIRTEDILRHKLFKWLISRRGASFRPAAHITILSLSFMLLFIGGEGGNILLSRGRVQRYVQADSDTQKRVIITRTDIPGSSIADQVIRYTVKDGDTLSSIGEKFRVSSESIKYTNNITDENSLQIGQVLSIPPIQGIIVKVSGGESVESLAAKYNVSPQVIVDFNYLQAPYSLEVGRDIAIPDATIPQPTLVNAQVSSGLGTAPSTQSEPKSGVVGTGQFQWPTDFRYISQYFSSYHPALDIAKYSPLYAADGGTVIEAVTSGWNYGYGKYVKIDHGNGYTTMYAHMQDLDVSAGDVVERGQTIGAMGATGRAFGVHVHFIVEYQGRFINPLSVL</sequence>
<proteinExistence type="predicted"/>
<evidence type="ECO:0000259" key="2">
    <source>
        <dbReference type="PROSITE" id="PS51782"/>
    </source>
</evidence>
<dbReference type="CDD" id="cd12797">
    <property type="entry name" value="M23_peptidase"/>
    <property type="match status" value="1"/>
</dbReference>
<dbReference type="AlphaFoldDB" id="A0A1F4VQY6"/>
<comment type="caution">
    <text evidence="3">The sequence shown here is derived from an EMBL/GenBank/DDBJ whole genome shotgun (WGS) entry which is preliminary data.</text>
</comment>
<dbReference type="Pfam" id="PF01551">
    <property type="entry name" value="Peptidase_M23"/>
    <property type="match status" value="1"/>
</dbReference>
<evidence type="ECO:0000313" key="4">
    <source>
        <dbReference type="Proteomes" id="UP000178964"/>
    </source>
</evidence>
<dbReference type="Gene3D" id="3.10.350.10">
    <property type="entry name" value="LysM domain"/>
    <property type="match status" value="2"/>
</dbReference>
<evidence type="ECO:0000313" key="3">
    <source>
        <dbReference type="EMBL" id="OGC59233.1"/>
    </source>
</evidence>
<feature type="transmembrane region" description="Helical" evidence="1">
    <location>
        <begin position="46"/>
        <end position="70"/>
    </location>
</feature>
<name>A0A1F4VQY6_UNCKA</name>
<feature type="domain" description="LysM" evidence="2">
    <location>
        <begin position="205"/>
        <end position="249"/>
    </location>
</feature>
<feature type="transmembrane region" description="Helical" evidence="1">
    <location>
        <begin position="91"/>
        <end position="111"/>
    </location>
</feature>
<keyword evidence="1" id="KW-0472">Membrane</keyword>
<protein>
    <recommendedName>
        <fullName evidence="2">LysM domain-containing protein</fullName>
    </recommendedName>
</protein>
<dbReference type="Pfam" id="PF01476">
    <property type="entry name" value="LysM"/>
    <property type="match status" value="2"/>
</dbReference>
<dbReference type="PANTHER" id="PTHR21666">
    <property type="entry name" value="PEPTIDASE-RELATED"/>
    <property type="match status" value="1"/>
</dbReference>